<evidence type="ECO:0000313" key="3">
    <source>
        <dbReference type="Proteomes" id="UP000324222"/>
    </source>
</evidence>
<keyword evidence="1" id="KW-0732">Signal</keyword>
<organism evidence="2 3">
    <name type="scientific">Portunus trituberculatus</name>
    <name type="common">Swimming crab</name>
    <name type="synonym">Neptunus trituberculatus</name>
    <dbReference type="NCBI Taxonomy" id="210409"/>
    <lineage>
        <taxon>Eukaryota</taxon>
        <taxon>Metazoa</taxon>
        <taxon>Ecdysozoa</taxon>
        <taxon>Arthropoda</taxon>
        <taxon>Crustacea</taxon>
        <taxon>Multicrustacea</taxon>
        <taxon>Malacostraca</taxon>
        <taxon>Eumalacostraca</taxon>
        <taxon>Eucarida</taxon>
        <taxon>Decapoda</taxon>
        <taxon>Pleocyemata</taxon>
        <taxon>Brachyura</taxon>
        <taxon>Eubrachyura</taxon>
        <taxon>Portunoidea</taxon>
        <taxon>Portunidae</taxon>
        <taxon>Portuninae</taxon>
        <taxon>Portunus</taxon>
    </lineage>
</organism>
<accession>A0A5B7CLA9</accession>
<feature type="chain" id="PRO_5022760604" description="Secreted protein" evidence="1">
    <location>
        <begin position="19"/>
        <end position="75"/>
    </location>
</feature>
<protein>
    <recommendedName>
        <fullName evidence="4">Secreted protein</fullName>
    </recommendedName>
</protein>
<dbReference type="AlphaFoldDB" id="A0A5B7CLA9"/>
<sequence length="75" mass="8664">MVVVASLSQLWAYWLALALSSPANHSPLLVSLSEGRYSGYAIAEWRPYRRVGFAPWERDHHSALPQRISRPYRMH</sequence>
<name>A0A5B7CLA9_PORTR</name>
<reference evidence="2 3" key="1">
    <citation type="submission" date="2019-05" db="EMBL/GenBank/DDBJ databases">
        <title>Another draft genome of Portunus trituberculatus and its Hox gene families provides insights of decapod evolution.</title>
        <authorList>
            <person name="Jeong J.-H."/>
            <person name="Song I."/>
            <person name="Kim S."/>
            <person name="Choi T."/>
            <person name="Kim D."/>
            <person name="Ryu S."/>
            <person name="Kim W."/>
        </authorList>
    </citation>
    <scope>NUCLEOTIDE SEQUENCE [LARGE SCALE GENOMIC DNA]</scope>
    <source>
        <tissue evidence="2">Muscle</tissue>
    </source>
</reference>
<evidence type="ECO:0000256" key="1">
    <source>
        <dbReference type="SAM" id="SignalP"/>
    </source>
</evidence>
<evidence type="ECO:0008006" key="4">
    <source>
        <dbReference type="Google" id="ProtNLM"/>
    </source>
</evidence>
<keyword evidence="3" id="KW-1185">Reference proteome</keyword>
<evidence type="ECO:0000313" key="2">
    <source>
        <dbReference type="EMBL" id="MPC10472.1"/>
    </source>
</evidence>
<proteinExistence type="predicted"/>
<feature type="signal peptide" evidence="1">
    <location>
        <begin position="1"/>
        <end position="18"/>
    </location>
</feature>
<gene>
    <name evidence="2" type="ORF">E2C01_003109</name>
</gene>
<dbReference type="Proteomes" id="UP000324222">
    <property type="component" value="Unassembled WGS sequence"/>
</dbReference>
<comment type="caution">
    <text evidence="2">The sequence shown here is derived from an EMBL/GenBank/DDBJ whole genome shotgun (WGS) entry which is preliminary data.</text>
</comment>
<dbReference type="EMBL" id="VSRR010000119">
    <property type="protein sequence ID" value="MPC10472.1"/>
    <property type="molecule type" value="Genomic_DNA"/>
</dbReference>